<dbReference type="InterPro" id="IPR038390">
    <property type="entry name" value="Metal_Tscrpt_repr_sf"/>
</dbReference>
<dbReference type="Pfam" id="PF02583">
    <property type="entry name" value="Trns_repr_metal"/>
    <property type="match status" value="1"/>
</dbReference>
<gene>
    <name evidence="4" type="ORF">GCM10023167_02080</name>
</gene>
<name>A0ABP8J1M7_9MICO</name>
<proteinExistence type="inferred from homology"/>
<sequence>MDTPQTHPEPQPPHGYTADKAAHLARVRRIEGQVRGIGRMIEDDKYCIDILTQVSAATAALHSLSIRLLDEHMQHCVVTAAQESPESAEAKIAEATAAIARLIKS</sequence>
<keyword evidence="2" id="KW-0186">Copper</keyword>
<protein>
    <submittedName>
        <fullName evidence="4">Metal-sensitive transcriptional regulator</fullName>
    </submittedName>
</protein>
<reference evidence="5" key="1">
    <citation type="journal article" date="2019" name="Int. J. Syst. Evol. Microbiol.">
        <title>The Global Catalogue of Microorganisms (GCM) 10K type strain sequencing project: providing services to taxonomists for standard genome sequencing and annotation.</title>
        <authorList>
            <consortium name="The Broad Institute Genomics Platform"/>
            <consortium name="The Broad Institute Genome Sequencing Center for Infectious Disease"/>
            <person name="Wu L."/>
            <person name="Ma J."/>
        </authorList>
    </citation>
    <scope>NUCLEOTIDE SEQUENCE [LARGE SCALE GENOMIC DNA]</scope>
    <source>
        <strain evidence="5">JCM 17808</strain>
    </source>
</reference>
<dbReference type="CDD" id="cd10148">
    <property type="entry name" value="CsoR-like_DUF156"/>
    <property type="match status" value="1"/>
</dbReference>
<dbReference type="RefSeq" id="WP_295689746.1">
    <property type="nucleotide sequence ID" value="NZ_BAABGL010000002.1"/>
</dbReference>
<organism evidence="4 5">
    <name type="scientific">Brevibacterium pityocampae</name>
    <dbReference type="NCBI Taxonomy" id="506594"/>
    <lineage>
        <taxon>Bacteria</taxon>
        <taxon>Bacillati</taxon>
        <taxon>Actinomycetota</taxon>
        <taxon>Actinomycetes</taxon>
        <taxon>Micrococcales</taxon>
        <taxon>Brevibacteriaceae</taxon>
        <taxon>Brevibacterium</taxon>
    </lineage>
</organism>
<evidence type="ECO:0000256" key="1">
    <source>
        <dbReference type="ARBA" id="ARBA00005428"/>
    </source>
</evidence>
<dbReference type="EMBL" id="BAABGL010000002">
    <property type="protein sequence ID" value="GAA4382980.1"/>
    <property type="molecule type" value="Genomic_DNA"/>
</dbReference>
<dbReference type="Gene3D" id="1.20.58.1000">
    <property type="entry name" value="Metal-sensitive repressor, helix protomer"/>
    <property type="match status" value="1"/>
</dbReference>
<dbReference type="InterPro" id="IPR003735">
    <property type="entry name" value="Metal_Tscrpt_repr"/>
</dbReference>
<comment type="similarity">
    <text evidence="1">Belongs to the CsoR family.</text>
</comment>
<feature type="region of interest" description="Disordered" evidence="3">
    <location>
        <begin position="1"/>
        <end position="20"/>
    </location>
</feature>
<dbReference type="Proteomes" id="UP001500642">
    <property type="component" value="Unassembled WGS sequence"/>
</dbReference>
<dbReference type="PANTHER" id="PTHR33677:SF3">
    <property type="entry name" value="COPPER-SENSING TRANSCRIPTIONAL REPRESSOR RICR"/>
    <property type="match status" value="1"/>
</dbReference>
<dbReference type="PANTHER" id="PTHR33677">
    <property type="entry name" value="TRANSCRIPTIONAL REPRESSOR FRMR-RELATED"/>
    <property type="match status" value="1"/>
</dbReference>
<evidence type="ECO:0000256" key="3">
    <source>
        <dbReference type="SAM" id="MobiDB-lite"/>
    </source>
</evidence>
<evidence type="ECO:0000313" key="5">
    <source>
        <dbReference type="Proteomes" id="UP001500642"/>
    </source>
</evidence>
<accession>A0ABP8J1M7</accession>
<comment type="caution">
    <text evidence="4">The sequence shown here is derived from an EMBL/GenBank/DDBJ whole genome shotgun (WGS) entry which is preliminary data.</text>
</comment>
<keyword evidence="5" id="KW-1185">Reference proteome</keyword>
<evidence type="ECO:0000313" key="4">
    <source>
        <dbReference type="EMBL" id="GAA4382980.1"/>
    </source>
</evidence>
<evidence type="ECO:0000256" key="2">
    <source>
        <dbReference type="ARBA" id="ARBA00023008"/>
    </source>
</evidence>